<gene>
    <name evidence="6 7" type="primary">rsmH</name>
    <name evidence="7" type="ORF">H5P30_19615</name>
</gene>
<keyword evidence="6" id="KW-0963">Cytoplasm</keyword>
<feature type="binding site" evidence="6">
    <location>
        <position position="53"/>
    </location>
    <ligand>
        <name>S-adenosyl-L-methionine</name>
        <dbReference type="ChEBI" id="CHEBI:59789"/>
    </ligand>
</feature>
<keyword evidence="2 6" id="KW-0698">rRNA processing</keyword>
<dbReference type="InterPro" id="IPR029063">
    <property type="entry name" value="SAM-dependent_MTases_sf"/>
</dbReference>
<evidence type="ECO:0000313" key="8">
    <source>
        <dbReference type="Proteomes" id="UP000525652"/>
    </source>
</evidence>
<dbReference type="PANTHER" id="PTHR11265">
    <property type="entry name" value="S-ADENOSYL-METHYLTRANSFERASE MRAW"/>
    <property type="match status" value="1"/>
</dbReference>
<organism evidence="7 8">
    <name type="scientific">Puniceicoccus vermicola</name>
    <dbReference type="NCBI Taxonomy" id="388746"/>
    <lineage>
        <taxon>Bacteria</taxon>
        <taxon>Pseudomonadati</taxon>
        <taxon>Verrucomicrobiota</taxon>
        <taxon>Opitutia</taxon>
        <taxon>Puniceicoccales</taxon>
        <taxon>Puniceicoccaceae</taxon>
        <taxon>Puniceicoccus</taxon>
    </lineage>
</organism>
<keyword evidence="3 6" id="KW-0489">Methyltransferase</keyword>
<dbReference type="Gene3D" id="1.10.150.170">
    <property type="entry name" value="Putative methyltransferase TM0872, insert domain"/>
    <property type="match status" value="1"/>
</dbReference>
<dbReference type="EMBL" id="JACHVA010000138">
    <property type="protein sequence ID" value="MBC2603995.1"/>
    <property type="molecule type" value="Genomic_DNA"/>
</dbReference>
<comment type="subcellular location">
    <subcellularLocation>
        <location evidence="6">Cytoplasm</location>
    </subcellularLocation>
</comment>
<dbReference type="InterPro" id="IPR002903">
    <property type="entry name" value="RsmH"/>
</dbReference>
<dbReference type="Gene3D" id="3.40.50.150">
    <property type="entry name" value="Vaccinia Virus protein VP39"/>
    <property type="match status" value="1"/>
</dbReference>
<evidence type="ECO:0000256" key="1">
    <source>
        <dbReference type="ARBA" id="ARBA00010396"/>
    </source>
</evidence>
<keyword evidence="8" id="KW-1185">Reference proteome</keyword>
<evidence type="ECO:0000256" key="6">
    <source>
        <dbReference type="HAMAP-Rule" id="MF_01007"/>
    </source>
</evidence>
<evidence type="ECO:0000256" key="2">
    <source>
        <dbReference type="ARBA" id="ARBA00022552"/>
    </source>
</evidence>
<dbReference type="EC" id="2.1.1.199" evidence="6"/>
<dbReference type="SUPFAM" id="SSF53335">
    <property type="entry name" value="S-adenosyl-L-methionine-dependent methyltransferases"/>
    <property type="match status" value="1"/>
</dbReference>
<accession>A0A7X1E5T9</accession>
<dbReference type="CDD" id="cd02440">
    <property type="entry name" value="AdoMet_MTases"/>
    <property type="match status" value="1"/>
</dbReference>
<feature type="binding site" evidence="6">
    <location>
        <position position="80"/>
    </location>
    <ligand>
        <name>S-adenosyl-L-methionine</name>
        <dbReference type="ChEBI" id="CHEBI:59789"/>
    </ligand>
</feature>
<evidence type="ECO:0000256" key="5">
    <source>
        <dbReference type="ARBA" id="ARBA00022691"/>
    </source>
</evidence>
<evidence type="ECO:0000256" key="3">
    <source>
        <dbReference type="ARBA" id="ARBA00022603"/>
    </source>
</evidence>
<dbReference type="GO" id="GO:0005737">
    <property type="term" value="C:cytoplasm"/>
    <property type="evidence" value="ECO:0007669"/>
    <property type="project" value="UniProtKB-SubCell"/>
</dbReference>
<comment type="caution">
    <text evidence="7">The sequence shown here is derived from an EMBL/GenBank/DDBJ whole genome shotgun (WGS) entry which is preliminary data.</text>
</comment>
<keyword evidence="4 6" id="KW-0808">Transferase</keyword>
<dbReference type="HAMAP" id="MF_01007">
    <property type="entry name" value="16SrRNA_methyltr_H"/>
    <property type="match status" value="1"/>
</dbReference>
<name>A0A7X1E5T9_9BACT</name>
<proteinExistence type="inferred from homology"/>
<sequence length="309" mass="33757">MKTSGHEPVLLQECIEGLGADRGGRFLDTTFGGGGHSRAILEANPANHLTALDRDPAAGERAARFAEEFPGRFSFHKMDFGDLGSLEESDFDGILFDLGVSSFQLDEVDRGFSFRGDAPLDMRMDPTQGISAAEFLETASEDSLVEAIRDLGEEKFWRRIVGAILDARGTGKLSRTSTVADLIRSAVPAAAARGRLHPATRSFQGIRIAVNGELDAVRSALPAGFLKLAPEGRMAVISFHSLEDRIVKRFFRARAGRPVGANDSRPQEERTVEAKLPFTRPLRPTETEIQNNPRSRSSRLRVLVKIAVS</sequence>
<dbReference type="SUPFAM" id="SSF81799">
    <property type="entry name" value="Putative methyltransferase TM0872, insert domain"/>
    <property type="match status" value="1"/>
</dbReference>
<comment type="catalytic activity">
    <reaction evidence="6">
        <text>cytidine(1402) in 16S rRNA + S-adenosyl-L-methionine = N(4)-methylcytidine(1402) in 16S rRNA + S-adenosyl-L-homocysteine + H(+)</text>
        <dbReference type="Rhea" id="RHEA:42928"/>
        <dbReference type="Rhea" id="RHEA-COMP:10286"/>
        <dbReference type="Rhea" id="RHEA-COMP:10287"/>
        <dbReference type="ChEBI" id="CHEBI:15378"/>
        <dbReference type="ChEBI" id="CHEBI:57856"/>
        <dbReference type="ChEBI" id="CHEBI:59789"/>
        <dbReference type="ChEBI" id="CHEBI:74506"/>
        <dbReference type="ChEBI" id="CHEBI:82748"/>
        <dbReference type="EC" id="2.1.1.199"/>
    </reaction>
</comment>
<feature type="binding site" evidence="6">
    <location>
        <position position="104"/>
    </location>
    <ligand>
        <name>S-adenosyl-L-methionine</name>
        <dbReference type="ChEBI" id="CHEBI:59789"/>
    </ligand>
</feature>
<reference evidence="7 8" key="1">
    <citation type="submission" date="2020-07" db="EMBL/GenBank/DDBJ databases">
        <authorList>
            <person name="Feng X."/>
        </authorList>
    </citation>
    <scope>NUCLEOTIDE SEQUENCE [LARGE SCALE GENOMIC DNA]</scope>
    <source>
        <strain evidence="7 8">JCM14086</strain>
    </source>
</reference>
<feature type="binding site" evidence="6">
    <location>
        <begin position="34"/>
        <end position="36"/>
    </location>
    <ligand>
        <name>S-adenosyl-L-methionine</name>
        <dbReference type="ChEBI" id="CHEBI:59789"/>
    </ligand>
</feature>
<protein>
    <recommendedName>
        <fullName evidence="6">Ribosomal RNA small subunit methyltransferase H</fullName>
        <ecNumber evidence="6">2.1.1.199</ecNumber>
    </recommendedName>
    <alternativeName>
        <fullName evidence="6">16S rRNA m(4)C1402 methyltransferase</fullName>
    </alternativeName>
    <alternativeName>
        <fullName evidence="6">rRNA (cytosine-N(4)-)-methyltransferase RsmH</fullName>
    </alternativeName>
</protein>
<dbReference type="NCBIfam" id="TIGR00006">
    <property type="entry name" value="16S rRNA (cytosine(1402)-N(4))-methyltransferase RsmH"/>
    <property type="match status" value="1"/>
</dbReference>
<evidence type="ECO:0000256" key="4">
    <source>
        <dbReference type="ARBA" id="ARBA00022679"/>
    </source>
</evidence>
<keyword evidence="5 6" id="KW-0949">S-adenosyl-L-methionine</keyword>
<dbReference type="GO" id="GO:0071424">
    <property type="term" value="F:rRNA (cytosine-N4-)-methyltransferase activity"/>
    <property type="evidence" value="ECO:0007669"/>
    <property type="project" value="UniProtKB-UniRule"/>
</dbReference>
<evidence type="ECO:0000313" key="7">
    <source>
        <dbReference type="EMBL" id="MBC2603995.1"/>
    </source>
</evidence>
<dbReference type="AlphaFoldDB" id="A0A7X1E5T9"/>
<dbReference type="Pfam" id="PF01795">
    <property type="entry name" value="Methyltransf_5"/>
    <property type="match status" value="1"/>
</dbReference>
<comment type="similarity">
    <text evidence="1 6">Belongs to the methyltransferase superfamily. RsmH family.</text>
</comment>
<dbReference type="PANTHER" id="PTHR11265:SF0">
    <property type="entry name" value="12S RRNA N4-METHYLCYTIDINE METHYLTRANSFERASE"/>
    <property type="match status" value="1"/>
</dbReference>
<feature type="binding site" evidence="6">
    <location>
        <position position="97"/>
    </location>
    <ligand>
        <name>S-adenosyl-L-methionine</name>
        <dbReference type="ChEBI" id="CHEBI:59789"/>
    </ligand>
</feature>
<dbReference type="Proteomes" id="UP000525652">
    <property type="component" value="Unassembled WGS sequence"/>
</dbReference>
<dbReference type="PIRSF" id="PIRSF004486">
    <property type="entry name" value="MraW"/>
    <property type="match status" value="1"/>
</dbReference>
<comment type="function">
    <text evidence="6">Specifically methylates the N4 position of cytidine in position 1402 (C1402) of 16S rRNA.</text>
</comment>
<dbReference type="InterPro" id="IPR023397">
    <property type="entry name" value="SAM-dep_MeTrfase_MraW_recog"/>
</dbReference>
<dbReference type="GO" id="GO:0070475">
    <property type="term" value="P:rRNA base methylation"/>
    <property type="evidence" value="ECO:0007669"/>
    <property type="project" value="UniProtKB-UniRule"/>
</dbReference>
<dbReference type="RefSeq" id="WP_185694614.1">
    <property type="nucleotide sequence ID" value="NZ_JACHVA010000138.1"/>
</dbReference>